<dbReference type="SUPFAM" id="SSF55874">
    <property type="entry name" value="ATPase domain of HSP90 chaperone/DNA topoisomerase II/histidine kinase"/>
    <property type="match status" value="1"/>
</dbReference>
<dbReference type="Gene3D" id="3.30.565.10">
    <property type="entry name" value="Histidine kinase-like ATPase, C-terminal domain"/>
    <property type="match status" value="1"/>
</dbReference>
<dbReference type="InterPro" id="IPR003594">
    <property type="entry name" value="HATPase_dom"/>
</dbReference>
<dbReference type="Proteomes" id="UP000632125">
    <property type="component" value="Unassembled WGS sequence"/>
</dbReference>
<protein>
    <submittedName>
        <fullName evidence="4">Histidine kinase</fullName>
    </submittedName>
</protein>
<feature type="transmembrane region" description="Helical" evidence="1">
    <location>
        <begin position="320"/>
        <end position="338"/>
    </location>
</feature>
<evidence type="ECO:0000313" key="4">
    <source>
        <dbReference type="EMBL" id="MBD2871983.1"/>
    </source>
</evidence>
<dbReference type="InterPro" id="IPR036890">
    <property type="entry name" value="HATPase_C_sf"/>
</dbReference>
<keyword evidence="4" id="KW-0808">Transferase</keyword>
<organism evidence="4 5">
    <name type="scientific">Paenibacillus arenilitoris</name>
    <dbReference type="NCBI Taxonomy" id="2772299"/>
    <lineage>
        <taxon>Bacteria</taxon>
        <taxon>Bacillati</taxon>
        <taxon>Bacillota</taxon>
        <taxon>Bacilli</taxon>
        <taxon>Bacillales</taxon>
        <taxon>Paenibacillaceae</taxon>
        <taxon>Paenibacillus</taxon>
    </lineage>
</organism>
<keyword evidence="1" id="KW-0812">Transmembrane</keyword>
<evidence type="ECO:0000313" key="5">
    <source>
        <dbReference type="Proteomes" id="UP000632125"/>
    </source>
</evidence>
<accession>A0A927H8R9</accession>
<proteinExistence type="predicted"/>
<dbReference type="AlphaFoldDB" id="A0A927H8R9"/>
<dbReference type="GO" id="GO:0016020">
    <property type="term" value="C:membrane"/>
    <property type="evidence" value="ECO:0007669"/>
    <property type="project" value="InterPro"/>
</dbReference>
<evidence type="ECO:0000256" key="1">
    <source>
        <dbReference type="SAM" id="Phobius"/>
    </source>
</evidence>
<evidence type="ECO:0000259" key="2">
    <source>
        <dbReference type="Pfam" id="PF02518"/>
    </source>
</evidence>
<dbReference type="Gene3D" id="6.10.340.10">
    <property type="match status" value="1"/>
</dbReference>
<dbReference type="PANTHER" id="PTHR34220:SF7">
    <property type="entry name" value="SENSOR HISTIDINE KINASE YPDA"/>
    <property type="match status" value="1"/>
</dbReference>
<dbReference type="RefSeq" id="WP_190866275.1">
    <property type="nucleotide sequence ID" value="NZ_JACXIY010000039.1"/>
</dbReference>
<dbReference type="InterPro" id="IPR010559">
    <property type="entry name" value="Sig_transdc_His_kin_internal"/>
</dbReference>
<dbReference type="PANTHER" id="PTHR34220">
    <property type="entry name" value="SENSOR HISTIDINE KINASE YPDA"/>
    <property type="match status" value="1"/>
</dbReference>
<keyword evidence="1" id="KW-1133">Transmembrane helix</keyword>
<dbReference type="EMBL" id="JACXIY010000039">
    <property type="protein sequence ID" value="MBD2871983.1"/>
    <property type="molecule type" value="Genomic_DNA"/>
</dbReference>
<comment type="caution">
    <text evidence="4">The sequence shown here is derived from an EMBL/GenBank/DDBJ whole genome shotgun (WGS) entry which is preliminary data.</text>
</comment>
<reference evidence="4" key="1">
    <citation type="submission" date="2020-09" db="EMBL/GenBank/DDBJ databases">
        <title>A novel bacterium of genus Paenibacillus, isolated from South China Sea.</title>
        <authorList>
            <person name="Huang H."/>
            <person name="Mo K."/>
            <person name="Hu Y."/>
        </authorList>
    </citation>
    <scope>NUCLEOTIDE SEQUENCE</scope>
    <source>
        <strain evidence="4">IB182493</strain>
    </source>
</reference>
<sequence>MNKFRTIRSILFMTYSLIIIVFFAVLVIWFYWWASGLLRTGATDTLGGLGRSMQERIDSEMTKMNDVSLDVMYSNLIKNNFKKYMSDMDGELPEGTAGSPPAGIQVENAKELSEILTAAIGPSRPVEQLYLYDFDNNAYGNGFDNGERAYDPEDKPWFRAVMDNTNGKIIGPPVLDEEMSRFISSREKQYSISLYRLFYDPYNAPMGIVEVKQYYNRIFEGAADFAKQNPFHAKVVVYDDTGRIFYPLEDDAEQSAAYVLLPGDGAAGIPDAFRMFVNPVTKEKELLASYRSDVTGWHTTIAVSESELLAPIADFAERTVLIAAVILLFAIFLSFVAAKRITLPIMKIHRAVRNMRLEDLGSARALSKELNSGLSELDQLHWSFLKMNTRLKQSMDELLLAQSQELQAKMVALNSQMNPHFLYNALATIHAMAEENMNGQIVAMTENMSGFLRYISSDESASTVEAELLHTQKYLEINQIRYGRKLQFELAIDERILPLSCPKLIVQPLVENALKFGTQQEPPWRIRIAGRLHDDGWQIEVADNGGGFSRESLDLLHGKIREIDETNAVPMLKLDGMGLLNIYIRLKLTFGEGAVFRVGNKTEEGASIVIGGPFLAPHNPVEGRSTGWKRRDGSEF</sequence>
<feature type="domain" description="Histidine kinase/HSP90-like ATPase" evidence="2">
    <location>
        <begin position="504"/>
        <end position="609"/>
    </location>
</feature>
<evidence type="ECO:0000259" key="3">
    <source>
        <dbReference type="Pfam" id="PF06580"/>
    </source>
</evidence>
<keyword evidence="5" id="KW-1185">Reference proteome</keyword>
<dbReference type="Pfam" id="PF06580">
    <property type="entry name" value="His_kinase"/>
    <property type="match status" value="1"/>
</dbReference>
<keyword evidence="4" id="KW-0418">Kinase</keyword>
<dbReference type="InterPro" id="IPR050640">
    <property type="entry name" value="Bact_2-comp_sensor_kinase"/>
</dbReference>
<feature type="transmembrane region" description="Helical" evidence="1">
    <location>
        <begin position="12"/>
        <end position="34"/>
    </location>
</feature>
<keyword evidence="1" id="KW-0472">Membrane</keyword>
<gene>
    <name evidence="4" type="ORF">IDH41_25720</name>
</gene>
<name>A0A927H8R9_9BACL</name>
<feature type="domain" description="Signal transduction histidine kinase internal region" evidence="3">
    <location>
        <begin position="408"/>
        <end position="486"/>
    </location>
</feature>
<dbReference type="Pfam" id="PF02518">
    <property type="entry name" value="HATPase_c"/>
    <property type="match status" value="1"/>
</dbReference>
<dbReference type="GO" id="GO:0000155">
    <property type="term" value="F:phosphorelay sensor kinase activity"/>
    <property type="evidence" value="ECO:0007669"/>
    <property type="project" value="InterPro"/>
</dbReference>